<evidence type="ECO:0000313" key="1">
    <source>
        <dbReference type="EMBL" id="MCG0342457.1"/>
    </source>
</evidence>
<comment type="caution">
    <text evidence="1">The sequence shown here is derived from an EMBL/GenBank/DDBJ whole genome shotgun (WGS) entry which is preliminary data.</text>
</comment>
<dbReference type="Proteomes" id="UP001201179">
    <property type="component" value="Unassembled WGS sequence"/>
</dbReference>
<proteinExistence type="predicted"/>
<gene>
    <name evidence="1" type="ORF">L4X52_21150</name>
</gene>
<sequence>MGNNIVCSRCGSANVRCEAMVNPNTKGFDHFTDEAFYYGWCENCGLGVALTDKEEIRNEILEKYHRFKKENACEPHYANCRIVQRDSGQVKDVRIMLSPDTGMADDGIFFYCHTLERLIGLSVPGRESFTLTECFGFALLTDREKMERQVFKHEADGKPVIVTGREVLLFYGEHYGIRPEELKQYATEYCCHIKHYREYGYPLLDRS</sequence>
<dbReference type="EMBL" id="JAKKWZ010000071">
    <property type="protein sequence ID" value="MCG0342457.1"/>
    <property type="molecule type" value="Genomic_DNA"/>
</dbReference>
<evidence type="ECO:0000313" key="2">
    <source>
        <dbReference type="Proteomes" id="UP001201179"/>
    </source>
</evidence>
<reference evidence="1" key="1">
    <citation type="submission" date="2022-01" db="EMBL/GenBank/DDBJ databases">
        <authorList>
            <person name="Mingchao X."/>
        </authorList>
    </citation>
    <scope>NUCLEOTIDE SEQUENCE</scope>
    <source>
        <strain evidence="1">Bv4372</strain>
    </source>
</reference>
<feature type="non-terminal residue" evidence="1">
    <location>
        <position position="207"/>
    </location>
</feature>
<dbReference type="AlphaFoldDB" id="A0AAW5B193"/>
<organism evidence="1 2">
    <name type="scientific">Phocaeicola vulgatus</name>
    <name type="common">Bacteroides vulgatus</name>
    <dbReference type="NCBI Taxonomy" id="821"/>
    <lineage>
        <taxon>Bacteria</taxon>
        <taxon>Pseudomonadati</taxon>
        <taxon>Bacteroidota</taxon>
        <taxon>Bacteroidia</taxon>
        <taxon>Bacteroidales</taxon>
        <taxon>Bacteroidaceae</taxon>
        <taxon>Phocaeicola</taxon>
    </lineage>
</organism>
<protein>
    <submittedName>
        <fullName evidence="1">Uncharacterized protein</fullName>
    </submittedName>
</protein>
<name>A0AAW5B193_PHOVU</name>
<accession>A0AAW5B193</accession>